<dbReference type="Proteomes" id="UP001165960">
    <property type="component" value="Unassembled WGS sequence"/>
</dbReference>
<evidence type="ECO:0000313" key="1">
    <source>
        <dbReference type="EMBL" id="KAJ9061239.1"/>
    </source>
</evidence>
<keyword evidence="2" id="KW-1185">Reference proteome</keyword>
<evidence type="ECO:0000313" key="2">
    <source>
        <dbReference type="Proteomes" id="UP001165960"/>
    </source>
</evidence>
<dbReference type="EMBL" id="QTSX02005083">
    <property type="protein sequence ID" value="KAJ9061239.1"/>
    <property type="molecule type" value="Genomic_DNA"/>
</dbReference>
<accession>A0ACC2SFQ1</accession>
<proteinExistence type="predicted"/>
<protein>
    <submittedName>
        <fullName evidence="1">RNA polymerase II holoenzyme cyclin-like subunit</fullName>
    </submittedName>
</protein>
<reference evidence="1" key="1">
    <citation type="submission" date="2022-04" db="EMBL/GenBank/DDBJ databases">
        <title>Genome of the entomopathogenic fungus Entomophthora muscae.</title>
        <authorList>
            <person name="Elya C."/>
            <person name="Lovett B.R."/>
            <person name="Lee E."/>
            <person name="Macias A.M."/>
            <person name="Hajek A.E."/>
            <person name="De Bivort B.L."/>
            <person name="Kasson M.T."/>
            <person name="De Fine Licht H.H."/>
            <person name="Stajich J.E."/>
        </authorList>
    </citation>
    <scope>NUCLEOTIDE SEQUENCE</scope>
    <source>
        <strain evidence="1">Berkeley</strain>
    </source>
</reference>
<name>A0ACC2SFQ1_9FUNG</name>
<organism evidence="1 2">
    <name type="scientific">Entomophthora muscae</name>
    <dbReference type="NCBI Taxonomy" id="34485"/>
    <lineage>
        <taxon>Eukaryota</taxon>
        <taxon>Fungi</taxon>
        <taxon>Fungi incertae sedis</taxon>
        <taxon>Zoopagomycota</taxon>
        <taxon>Entomophthoromycotina</taxon>
        <taxon>Entomophthoromycetes</taxon>
        <taxon>Entomophthorales</taxon>
        <taxon>Entomophthoraceae</taxon>
        <taxon>Entomophthora</taxon>
    </lineage>
</organism>
<comment type="caution">
    <text evidence="1">The sequence shown here is derived from an EMBL/GenBank/DDBJ whole genome shotgun (WGS) entry which is preliminary data.</text>
</comment>
<gene>
    <name evidence="1" type="primary">SSN8</name>
    <name evidence="1" type="ORF">DSO57_1022455</name>
</gene>
<sequence>MAANYWQSTQLKYWTFEDTAVLPGPSQDLERLPKEDLELIHIYFSLLLSKLGKKLSIRQKHIATAIMFFKRFYTKNSFFNTEPFLVAATAMYLAGKVDEYPYHITNIVNETTAVLRDCEPSIKFPYDTADLADFEFYMLETFHGRITVFHPYHPFSKYIETITIDNAVQQAGWHIINDSFKTDVNLVHAPHMVAIAAIYMSLSLQPEPQEGEKPKPKTKTKSGEKHYQKLAPRDWFAGLNVDLEEIATISQKMMDYYHLHKTRYNSSAALAILKALQDNSPTTPATPSSSGAGTPHQL</sequence>